<evidence type="ECO:0000256" key="7">
    <source>
        <dbReference type="SAM" id="SignalP"/>
    </source>
</evidence>
<protein>
    <submittedName>
        <fullName evidence="9">Cobalt/nickel transport protein</fullName>
    </submittedName>
</protein>
<keyword evidence="4 6" id="KW-1133">Transmembrane helix</keyword>
<feature type="domain" description="PDGLE" evidence="8">
    <location>
        <begin position="3"/>
        <end position="91"/>
    </location>
</feature>
<evidence type="ECO:0000256" key="1">
    <source>
        <dbReference type="ARBA" id="ARBA00004236"/>
    </source>
</evidence>
<evidence type="ECO:0000256" key="4">
    <source>
        <dbReference type="ARBA" id="ARBA00022989"/>
    </source>
</evidence>
<keyword evidence="2" id="KW-1003">Cell membrane</keyword>
<gene>
    <name evidence="9" type="ORF">SAMN02745219_01963</name>
</gene>
<dbReference type="RefSeq" id="WP_072869248.1">
    <property type="nucleotide sequence ID" value="NZ_FQZM01000022.1"/>
</dbReference>
<evidence type="ECO:0000256" key="3">
    <source>
        <dbReference type="ARBA" id="ARBA00022692"/>
    </source>
</evidence>
<keyword evidence="5 6" id="KW-0472">Membrane</keyword>
<keyword evidence="3 6" id="KW-0812">Transmembrane</keyword>
<dbReference type="InterPro" id="IPR025937">
    <property type="entry name" value="PDGLE_dom"/>
</dbReference>
<keyword evidence="10" id="KW-1185">Reference proteome</keyword>
<evidence type="ECO:0000259" key="8">
    <source>
        <dbReference type="Pfam" id="PF13190"/>
    </source>
</evidence>
<dbReference type="OrthoDB" id="1725146at2"/>
<feature type="chain" id="PRO_5013246203" evidence="7">
    <location>
        <begin position="25"/>
        <end position="103"/>
    </location>
</feature>
<evidence type="ECO:0000256" key="6">
    <source>
        <dbReference type="SAM" id="Phobius"/>
    </source>
</evidence>
<keyword evidence="7" id="KW-0732">Signal</keyword>
<dbReference type="AlphaFoldDB" id="A0A1M6HAG5"/>
<sequence length="103" mass="10890">MNRKNLIWGLLVALAIAAILSPFASPSPDGLERVAEDKGFLHLAEGKELIHALMPDYVFPGIASEGLATSLAGLVGTLLVFAAMYLLSRVFVRPKGNAGKGRS</sequence>
<feature type="transmembrane region" description="Helical" evidence="6">
    <location>
        <begin position="67"/>
        <end position="87"/>
    </location>
</feature>
<reference evidence="10" key="1">
    <citation type="submission" date="2016-11" db="EMBL/GenBank/DDBJ databases">
        <authorList>
            <person name="Varghese N."/>
            <person name="Submissions S."/>
        </authorList>
    </citation>
    <scope>NUCLEOTIDE SEQUENCE [LARGE SCALE GENOMIC DNA]</scope>
    <source>
        <strain evidence="10">DSM 16057</strain>
    </source>
</reference>
<organism evidence="9 10">
    <name type="scientific">Desulfofundulus thermosubterraneus DSM 16057</name>
    <dbReference type="NCBI Taxonomy" id="1121432"/>
    <lineage>
        <taxon>Bacteria</taxon>
        <taxon>Bacillati</taxon>
        <taxon>Bacillota</taxon>
        <taxon>Clostridia</taxon>
        <taxon>Eubacteriales</taxon>
        <taxon>Peptococcaceae</taxon>
        <taxon>Desulfofundulus</taxon>
    </lineage>
</organism>
<dbReference type="STRING" id="1121432.SAMN02745219_01963"/>
<dbReference type="EMBL" id="FQZM01000022">
    <property type="protein sequence ID" value="SHJ19113.1"/>
    <property type="molecule type" value="Genomic_DNA"/>
</dbReference>
<evidence type="ECO:0000313" key="9">
    <source>
        <dbReference type="EMBL" id="SHJ19113.1"/>
    </source>
</evidence>
<accession>A0A1M6HAG5</accession>
<proteinExistence type="predicted"/>
<dbReference type="GO" id="GO:0005886">
    <property type="term" value="C:plasma membrane"/>
    <property type="evidence" value="ECO:0007669"/>
    <property type="project" value="UniProtKB-SubCell"/>
</dbReference>
<evidence type="ECO:0000313" key="10">
    <source>
        <dbReference type="Proteomes" id="UP000184529"/>
    </source>
</evidence>
<name>A0A1M6HAG5_9FIRM</name>
<dbReference type="Proteomes" id="UP000184529">
    <property type="component" value="Unassembled WGS sequence"/>
</dbReference>
<dbReference type="Pfam" id="PF13190">
    <property type="entry name" value="PDGLE"/>
    <property type="match status" value="1"/>
</dbReference>
<feature type="signal peptide" evidence="7">
    <location>
        <begin position="1"/>
        <end position="24"/>
    </location>
</feature>
<comment type="subcellular location">
    <subcellularLocation>
        <location evidence="1">Cell membrane</location>
    </subcellularLocation>
</comment>
<evidence type="ECO:0000256" key="2">
    <source>
        <dbReference type="ARBA" id="ARBA00022475"/>
    </source>
</evidence>
<evidence type="ECO:0000256" key="5">
    <source>
        <dbReference type="ARBA" id="ARBA00023136"/>
    </source>
</evidence>